<accession>A0A1N6XF55</accession>
<gene>
    <name evidence="1" type="ORF">SAMN05421809_0096</name>
</gene>
<evidence type="ECO:0000313" key="1">
    <source>
        <dbReference type="EMBL" id="SIR00907.1"/>
    </source>
</evidence>
<evidence type="ECO:0000313" key="2">
    <source>
        <dbReference type="Proteomes" id="UP000185687"/>
    </source>
</evidence>
<dbReference type="AlphaFoldDB" id="A0A1N6XF55"/>
<keyword evidence="2" id="KW-1185">Reference proteome</keyword>
<proteinExistence type="predicted"/>
<reference evidence="1 2" key="1">
    <citation type="submission" date="2017-01" db="EMBL/GenBank/DDBJ databases">
        <authorList>
            <person name="Mah S.A."/>
            <person name="Swanson W.J."/>
            <person name="Moy G.W."/>
            <person name="Vacquier V.D."/>
        </authorList>
    </citation>
    <scope>NUCLEOTIDE SEQUENCE [LARGE SCALE GENOMIC DNA]</scope>
    <source>
        <strain evidence="1 2">CGMCC 1.8909</strain>
    </source>
</reference>
<protein>
    <submittedName>
        <fullName evidence="1">Uncharacterized protein</fullName>
    </submittedName>
</protein>
<dbReference type="EMBL" id="FTNP01000001">
    <property type="protein sequence ID" value="SIR00907.1"/>
    <property type="molecule type" value="Genomic_DNA"/>
</dbReference>
<organism evidence="1 2">
    <name type="scientific">Natronorubrum daqingense</name>
    <dbReference type="NCBI Taxonomy" id="588898"/>
    <lineage>
        <taxon>Archaea</taxon>
        <taxon>Methanobacteriati</taxon>
        <taxon>Methanobacteriota</taxon>
        <taxon>Stenosarchaea group</taxon>
        <taxon>Halobacteria</taxon>
        <taxon>Halobacteriales</taxon>
        <taxon>Natrialbaceae</taxon>
        <taxon>Natronorubrum</taxon>
    </lineage>
</organism>
<name>A0A1N6XF55_9EURY</name>
<dbReference type="Proteomes" id="UP000185687">
    <property type="component" value="Unassembled WGS sequence"/>
</dbReference>
<sequence length="39" mass="4422">MKEHVLANSGKTVYLPNKGTNIFASILTRWKSSLYLNLI</sequence>